<evidence type="ECO:0000313" key="4">
    <source>
        <dbReference type="Proteomes" id="UP000822688"/>
    </source>
</evidence>
<evidence type="ECO:0000313" key="3">
    <source>
        <dbReference type="EMBL" id="KAG0555159.1"/>
    </source>
</evidence>
<keyword evidence="1" id="KW-0812">Transmembrane</keyword>
<feature type="signal peptide" evidence="2">
    <location>
        <begin position="1"/>
        <end position="19"/>
    </location>
</feature>
<protein>
    <recommendedName>
        <fullName evidence="5">NADH dehydrogenase subunit 4L</fullName>
    </recommendedName>
</protein>
<evidence type="ECO:0000256" key="2">
    <source>
        <dbReference type="SAM" id="SignalP"/>
    </source>
</evidence>
<evidence type="ECO:0008006" key="5">
    <source>
        <dbReference type="Google" id="ProtNLM"/>
    </source>
</evidence>
<feature type="chain" id="PRO_5035798104" description="NADH dehydrogenase subunit 4L" evidence="2">
    <location>
        <begin position="20"/>
        <end position="50"/>
    </location>
</feature>
<comment type="caution">
    <text evidence="3">The sequence shown here is derived from an EMBL/GenBank/DDBJ whole genome shotgun (WGS) entry which is preliminary data.</text>
</comment>
<keyword evidence="4" id="KW-1185">Reference proteome</keyword>
<organism evidence="3 4">
    <name type="scientific">Ceratodon purpureus</name>
    <name type="common">Fire moss</name>
    <name type="synonym">Dicranum purpureum</name>
    <dbReference type="NCBI Taxonomy" id="3225"/>
    <lineage>
        <taxon>Eukaryota</taxon>
        <taxon>Viridiplantae</taxon>
        <taxon>Streptophyta</taxon>
        <taxon>Embryophyta</taxon>
        <taxon>Bryophyta</taxon>
        <taxon>Bryophytina</taxon>
        <taxon>Bryopsida</taxon>
        <taxon>Dicranidae</taxon>
        <taxon>Pseudoditrichales</taxon>
        <taxon>Ditrichaceae</taxon>
        <taxon>Ceratodon</taxon>
    </lineage>
</organism>
<keyword evidence="2" id="KW-0732">Signal</keyword>
<accession>A0A8T0GB02</accession>
<dbReference type="AlphaFoldDB" id="A0A8T0GB02"/>
<reference evidence="3" key="1">
    <citation type="submission" date="2020-06" db="EMBL/GenBank/DDBJ databases">
        <title>WGS assembly of Ceratodon purpureus strain R40.</title>
        <authorList>
            <person name="Carey S.B."/>
            <person name="Jenkins J."/>
            <person name="Shu S."/>
            <person name="Lovell J.T."/>
            <person name="Sreedasyam A."/>
            <person name="Maumus F."/>
            <person name="Tiley G.P."/>
            <person name="Fernandez-Pozo N."/>
            <person name="Barry K."/>
            <person name="Chen C."/>
            <person name="Wang M."/>
            <person name="Lipzen A."/>
            <person name="Daum C."/>
            <person name="Saski C.A."/>
            <person name="Payton A.C."/>
            <person name="Mcbreen J.C."/>
            <person name="Conrad R.E."/>
            <person name="Kollar L.M."/>
            <person name="Olsson S."/>
            <person name="Huttunen S."/>
            <person name="Landis J.B."/>
            <person name="Wickett N.J."/>
            <person name="Johnson M.G."/>
            <person name="Rensing S.A."/>
            <person name="Grimwood J."/>
            <person name="Schmutz J."/>
            <person name="Mcdaniel S.F."/>
        </authorList>
    </citation>
    <scope>NUCLEOTIDE SEQUENCE</scope>
    <source>
        <strain evidence="3">R40</strain>
    </source>
</reference>
<dbReference type="EMBL" id="CM026433">
    <property type="protein sequence ID" value="KAG0555159.1"/>
    <property type="molecule type" value="Genomic_DNA"/>
</dbReference>
<proteinExistence type="predicted"/>
<keyword evidence="1" id="KW-1133">Transmembrane helix</keyword>
<evidence type="ECO:0000256" key="1">
    <source>
        <dbReference type="SAM" id="Phobius"/>
    </source>
</evidence>
<dbReference type="Proteomes" id="UP000822688">
    <property type="component" value="Chromosome 12"/>
</dbReference>
<feature type="transmembrane region" description="Helical" evidence="1">
    <location>
        <begin position="27"/>
        <end position="44"/>
    </location>
</feature>
<name>A0A8T0GB02_CERPU</name>
<sequence length="50" mass="5575">MCYGLCGMLLLFMMCRCVALSGLVQCLTFIFLVGDVFICVYIELSPVKNC</sequence>
<gene>
    <name evidence="3" type="ORF">KC19_12G148500</name>
</gene>
<keyword evidence="1" id="KW-0472">Membrane</keyword>